<sequence>MFGHIMVDHFSKQANLVILKEGKIESISLDRVCRDEVERSRMKHSKLQDNVNVSSYDCEAFNALSANEIDFLGKVERGANLVERCVFDIANALHDKRFVMLIDRTILKGLNTKLLLQQRNATAGIQTGQEAALQGSVDTDWNLSVRIRRIVQNEAGWRLGLRVDKLVGGRDERWAKFGKQGKLRI</sequence>
<name>A0A3N4I046_ASCIM</name>
<protein>
    <submittedName>
        <fullName evidence="1">Uncharacterized protein</fullName>
    </submittedName>
</protein>
<keyword evidence="2" id="KW-1185">Reference proteome</keyword>
<proteinExistence type="predicted"/>
<evidence type="ECO:0000313" key="2">
    <source>
        <dbReference type="Proteomes" id="UP000275078"/>
    </source>
</evidence>
<dbReference type="EMBL" id="ML119707">
    <property type="protein sequence ID" value="RPA78807.1"/>
    <property type="molecule type" value="Genomic_DNA"/>
</dbReference>
<dbReference type="AlphaFoldDB" id="A0A3N4I046"/>
<evidence type="ECO:0000313" key="1">
    <source>
        <dbReference type="EMBL" id="RPA78807.1"/>
    </source>
</evidence>
<accession>A0A3N4I046</accession>
<reference evidence="1 2" key="1">
    <citation type="journal article" date="2018" name="Nat. Ecol. Evol.">
        <title>Pezizomycetes genomes reveal the molecular basis of ectomycorrhizal truffle lifestyle.</title>
        <authorList>
            <person name="Murat C."/>
            <person name="Payen T."/>
            <person name="Noel B."/>
            <person name="Kuo A."/>
            <person name="Morin E."/>
            <person name="Chen J."/>
            <person name="Kohler A."/>
            <person name="Krizsan K."/>
            <person name="Balestrini R."/>
            <person name="Da Silva C."/>
            <person name="Montanini B."/>
            <person name="Hainaut M."/>
            <person name="Levati E."/>
            <person name="Barry K.W."/>
            <person name="Belfiori B."/>
            <person name="Cichocki N."/>
            <person name="Clum A."/>
            <person name="Dockter R.B."/>
            <person name="Fauchery L."/>
            <person name="Guy J."/>
            <person name="Iotti M."/>
            <person name="Le Tacon F."/>
            <person name="Lindquist E.A."/>
            <person name="Lipzen A."/>
            <person name="Malagnac F."/>
            <person name="Mello A."/>
            <person name="Molinier V."/>
            <person name="Miyauchi S."/>
            <person name="Poulain J."/>
            <person name="Riccioni C."/>
            <person name="Rubini A."/>
            <person name="Sitrit Y."/>
            <person name="Splivallo R."/>
            <person name="Traeger S."/>
            <person name="Wang M."/>
            <person name="Zifcakova L."/>
            <person name="Wipf D."/>
            <person name="Zambonelli A."/>
            <person name="Paolocci F."/>
            <person name="Nowrousian M."/>
            <person name="Ottonello S."/>
            <person name="Baldrian P."/>
            <person name="Spatafora J.W."/>
            <person name="Henrissat B."/>
            <person name="Nagy L.G."/>
            <person name="Aury J.M."/>
            <person name="Wincker P."/>
            <person name="Grigoriev I.V."/>
            <person name="Bonfante P."/>
            <person name="Martin F.M."/>
        </authorList>
    </citation>
    <scope>NUCLEOTIDE SEQUENCE [LARGE SCALE GENOMIC DNA]</scope>
    <source>
        <strain evidence="1 2">RN42</strain>
    </source>
</reference>
<gene>
    <name evidence="1" type="ORF">BJ508DRAFT_308982</name>
</gene>
<dbReference type="Proteomes" id="UP000275078">
    <property type="component" value="Unassembled WGS sequence"/>
</dbReference>
<organism evidence="1 2">
    <name type="scientific">Ascobolus immersus RN42</name>
    <dbReference type="NCBI Taxonomy" id="1160509"/>
    <lineage>
        <taxon>Eukaryota</taxon>
        <taxon>Fungi</taxon>
        <taxon>Dikarya</taxon>
        <taxon>Ascomycota</taxon>
        <taxon>Pezizomycotina</taxon>
        <taxon>Pezizomycetes</taxon>
        <taxon>Pezizales</taxon>
        <taxon>Ascobolaceae</taxon>
        <taxon>Ascobolus</taxon>
    </lineage>
</organism>